<dbReference type="GO" id="GO:0005507">
    <property type="term" value="F:copper ion binding"/>
    <property type="evidence" value="ECO:0007669"/>
    <property type="project" value="InterPro"/>
</dbReference>
<name>A0A646KLD5_STRJU</name>
<evidence type="ECO:0000313" key="4">
    <source>
        <dbReference type="Proteomes" id="UP000419138"/>
    </source>
</evidence>
<dbReference type="InterPro" id="IPR001695">
    <property type="entry name" value="Lysyl_oxidase"/>
</dbReference>
<feature type="region of interest" description="Disordered" evidence="1">
    <location>
        <begin position="239"/>
        <end position="347"/>
    </location>
</feature>
<evidence type="ECO:0000313" key="3">
    <source>
        <dbReference type="EMBL" id="MQT02868.1"/>
    </source>
</evidence>
<protein>
    <submittedName>
        <fullName evidence="3">Protein-lysine 6-oxidase</fullName>
    </submittedName>
</protein>
<sequence length="574" mass="61165">MSRISRKRLWVGGISVASALTVTAGITAAAPAAEQAAPDTDIRLIAASPSVTLERYKGEGGVPDGVFLNLGTYLSVKGTPLEFRAERANYRKPIAVQQIIREGGEVRTKDLPKDLVKDFMGLPDFTRVTLTDASGRKVVSKKEAFCPNNASGRTDPGAPRTSRYPEGCSPHPFTLGSVWGVEQGWASNTYLDYYTTPVDVPDGVYTAKISVTKKYRDFLGIANEPQTVEVTVRTLGEPPEAEARSAAKGANADHADHAGGHGGHGGHAEQGPAKGMGPKQLRGDSTEITPPPALPYALMKTGRAAVATSGDGPGRTDGSRVSPPMKPAAERPSGRAGLPADAPKPDLRALPAWDIGIDPAREGEPAGRDHLAFASTTWNAGPAPLVVDGFRKPGKGLMDAYQYFYDAKGEQIGYAPSGTMEWDPRDDHMHWHFTDFAAYQLLKADKKEVVRSDKEAFCLASNAAVDYTVKDANWHPTSTDLSTACASGEPEALSVRQALEIGSGDTYPSAFAGQSFDITDVPNGTYWIKVVANPQKRLHETSLDNNTALRKVVLGGEPGARTVQVPAHGLVTSR</sequence>
<keyword evidence="2" id="KW-0732">Signal</keyword>
<dbReference type="GO" id="GO:0016641">
    <property type="term" value="F:oxidoreductase activity, acting on the CH-NH2 group of donors, oxygen as acceptor"/>
    <property type="evidence" value="ECO:0007669"/>
    <property type="project" value="InterPro"/>
</dbReference>
<organism evidence="3 4">
    <name type="scientific">Streptomyces jumonjinensis</name>
    <dbReference type="NCBI Taxonomy" id="1945"/>
    <lineage>
        <taxon>Bacteria</taxon>
        <taxon>Bacillati</taxon>
        <taxon>Actinomycetota</taxon>
        <taxon>Actinomycetes</taxon>
        <taxon>Kitasatosporales</taxon>
        <taxon>Streptomycetaceae</taxon>
        <taxon>Streptomyces</taxon>
    </lineage>
</organism>
<comment type="caution">
    <text evidence="3">The sequence shown here is derived from an EMBL/GenBank/DDBJ whole genome shotgun (WGS) entry which is preliminary data.</text>
</comment>
<gene>
    <name evidence="3" type="ORF">FF041_22570</name>
</gene>
<accession>A0A646KLD5</accession>
<dbReference type="OrthoDB" id="914406at2"/>
<dbReference type="RefSeq" id="WP_153524431.1">
    <property type="nucleotide sequence ID" value="NZ_JBEPDZ010000055.1"/>
</dbReference>
<keyword evidence="4" id="KW-1185">Reference proteome</keyword>
<dbReference type="Pfam" id="PF01186">
    <property type="entry name" value="Lysyl_oxidase"/>
    <property type="match status" value="1"/>
</dbReference>
<reference evidence="3 4" key="1">
    <citation type="submission" date="2019-05" db="EMBL/GenBank/DDBJ databases">
        <title>Comparative genomics and metabolomics analyses of clavulanic acid producing Streptomyces species provides insight into specialized metabolism and evolution of beta-lactam biosynthetic gene clusters.</title>
        <authorList>
            <person name="Moore M.A."/>
            <person name="Cruz-Morales P."/>
            <person name="Barona Gomez F."/>
            <person name="Kapil T."/>
        </authorList>
    </citation>
    <scope>NUCLEOTIDE SEQUENCE [LARGE SCALE GENOMIC DNA]</scope>
    <source>
        <strain evidence="3 4">NRRL 5741</strain>
    </source>
</reference>
<feature type="chain" id="PRO_5039195000" evidence="2">
    <location>
        <begin position="25"/>
        <end position="574"/>
    </location>
</feature>
<feature type="signal peptide" evidence="2">
    <location>
        <begin position="1"/>
        <end position="24"/>
    </location>
</feature>
<evidence type="ECO:0000256" key="1">
    <source>
        <dbReference type="SAM" id="MobiDB-lite"/>
    </source>
</evidence>
<evidence type="ECO:0000256" key="2">
    <source>
        <dbReference type="SAM" id="SignalP"/>
    </source>
</evidence>
<dbReference type="Proteomes" id="UP000419138">
    <property type="component" value="Unassembled WGS sequence"/>
</dbReference>
<dbReference type="EMBL" id="VCLA01000157">
    <property type="protein sequence ID" value="MQT02868.1"/>
    <property type="molecule type" value="Genomic_DNA"/>
</dbReference>
<dbReference type="AlphaFoldDB" id="A0A646KLD5"/>
<feature type="compositionally biased region" description="Basic and acidic residues" evidence="1">
    <location>
        <begin position="241"/>
        <end position="259"/>
    </location>
</feature>
<proteinExistence type="predicted"/>